<name>A0A2N5V1D8_9BASI</name>
<dbReference type="EMBL" id="PGCI01000063">
    <property type="protein sequence ID" value="PLW43830.1"/>
    <property type="molecule type" value="Genomic_DNA"/>
</dbReference>
<gene>
    <name evidence="2" type="ORF">PCASD_05819</name>
</gene>
<evidence type="ECO:0000256" key="1">
    <source>
        <dbReference type="SAM" id="MobiDB-lite"/>
    </source>
</evidence>
<proteinExistence type="predicted"/>
<feature type="region of interest" description="Disordered" evidence="1">
    <location>
        <begin position="162"/>
        <end position="185"/>
    </location>
</feature>
<accession>A0A2N5V1D8</accession>
<dbReference type="AlphaFoldDB" id="A0A2N5V1D8"/>
<comment type="caution">
    <text evidence="2">The sequence shown here is derived from an EMBL/GenBank/DDBJ whole genome shotgun (WGS) entry which is preliminary data.</text>
</comment>
<reference evidence="2 3" key="1">
    <citation type="submission" date="2017-11" db="EMBL/GenBank/DDBJ databases">
        <title>De novo assembly and phasing of dikaryotic genomes from two isolates of Puccinia coronata f. sp. avenae, the causal agent of oat crown rust.</title>
        <authorList>
            <person name="Miller M.E."/>
            <person name="Zhang Y."/>
            <person name="Omidvar V."/>
            <person name="Sperschneider J."/>
            <person name="Schwessinger B."/>
            <person name="Raley C."/>
            <person name="Palmer J.M."/>
            <person name="Garnica D."/>
            <person name="Upadhyaya N."/>
            <person name="Rathjen J."/>
            <person name="Taylor J.M."/>
            <person name="Park R.F."/>
            <person name="Dodds P.N."/>
            <person name="Hirsch C.D."/>
            <person name="Kianian S.F."/>
            <person name="Figueroa M."/>
        </authorList>
    </citation>
    <scope>NUCLEOTIDE SEQUENCE [LARGE SCALE GENOMIC DNA]</scope>
    <source>
        <strain evidence="2">12SD80</strain>
    </source>
</reference>
<evidence type="ECO:0000313" key="2">
    <source>
        <dbReference type="EMBL" id="PLW43830.1"/>
    </source>
</evidence>
<organism evidence="2 3">
    <name type="scientific">Puccinia coronata f. sp. avenae</name>
    <dbReference type="NCBI Taxonomy" id="200324"/>
    <lineage>
        <taxon>Eukaryota</taxon>
        <taxon>Fungi</taxon>
        <taxon>Dikarya</taxon>
        <taxon>Basidiomycota</taxon>
        <taxon>Pucciniomycotina</taxon>
        <taxon>Pucciniomycetes</taxon>
        <taxon>Pucciniales</taxon>
        <taxon>Pucciniaceae</taxon>
        <taxon>Puccinia</taxon>
    </lineage>
</organism>
<sequence>MPASDINLDAAIRARFSGSAMTSIVDNQKSEQHNYESTIPLEKLMEEDRKSQAVLESPEDLQLLDNILPAPLPKGMQQIEERIAKLHRMAASELTSDAAIQFKLGRRATDLIENQFKHGRKTPGPLSLNRLSNGLVAWRPSLNRMAASNVKLDAAIRCSFAGSAQSSQRISYSHGSKSTSRQGPS</sequence>
<dbReference type="Proteomes" id="UP000235392">
    <property type="component" value="Unassembled WGS sequence"/>
</dbReference>
<protein>
    <submittedName>
        <fullName evidence="2">Uncharacterized protein</fullName>
    </submittedName>
</protein>
<evidence type="ECO:0000313" key="3">
    <source>
        <dbReference type="Proteomes" id="UP000235392"/>
    </source>
</evidence>